<dbReference type="KEGG" id="mrtj:KHC33_13995"/>
<accession>A0A8E7AX69</accession>
<proteinExistence type="predicted"/>
<evidence type="ECO:0000313" key="1">
    <source>
        <dbReference type="EMBL" id="QVV88420.1"/>
    </source>
</evidence>
<organism evidence="1 2">
    <name type="scientific">Methanospirillum purgamenti</name>
    <dbReference type="NCBI Taxonomy" id="2834276"/>
    <lineage>
        <taxon>Archaea</taxon>
        <taxon>Methanobacteriati</taxon>
        <taxon>Methanobacteriota</taxon>
        <taxon>Stenosarchaea group</taxon>
        <taxon>Methanomicrobia</taxon>
        <taxon>Methanomicrobiales</taxon>
        <taxon>Methanospirillaceae</taxon>
        <taxon>Methanospirillum</taxon>
    </lineage>
</organism>
<dbReference type="Proteomes" id="UP000680656">
    <property type="component" value="Chromosome"/>
</dbReference>
<evidence type="ECO:0000313" key="2">
    <source>
        <dbReference type="Proteomes" id="UP000680656"/>
    </source>
</evidence>
<dbReference type="AlphaFoldDB" id="A0A8E7AX69"/>
<dbReference type="GeneID" id="65098317"/>
<keyword evidence="2" id="KW-1185">Reference proteome</keyword>
<protein>
    <submittedName>
        <fullName evidence="1">Uncharacterized protein</fullName>
    </submittedName>
</protein>
<dbReference type="EMBL" id="CP075546">
    <property type="protein sequence ID" value="QVV88420.1"/>
    <property type="molecule type" value="Genomic_DNA"/>
</dbReference>
<dbReference type="RefSeq" id="WP_214419229.1">
    <property type="nucleotide sequence ID" value="NZ_CP075546.1"/>
</dbReference>
<sequence length="61" mass="7320">MSTDVYPNNFSDKDILVRVEHKLDHIIEILEDKTITIEEEELIRETDKLIQEKKFDEFISL</sequence>
<name>A0A8E7AX69_9EURY</name>
<gene>
    <name evidence="1" type="ORF">KHC33_13995</name>
</gene>
<reference evidence="1 2" key="1">
    <citation type="submission" date="2021-05" db="EMBL/GenBank/DDBJ databases">
        <title>A novel Methanospirillum isolate from a pyrite-forming mixed culture.</title>
        <authorList>
            <person name="Bunk B."/>
            <person name="Sproer C."/>
            <person name="Spring S."/>
            <person name="Pester M."/>
        </authorList>
    </citation>
    <scope>NUCLEOTIDE SEQUENCE [LARGE SCALE GENOMIC DNA]</scope>
    <source>
        <strain evidence="1 2">J.3.6.1-F.2.7.3</strain>
    </source>
</reference>